<comment type="caution">
    <text evidence="1">The sequence shown here is derived from an EMBL/GenBank/DDBJ whole genome shotgun (WGS) entry which is preliminary data.</text>
</comment>
<dbReference type="SUPFAM" id="SSF158997">
    <property type="entry name" value="Trm112p-like"/>
    <property type="match status" value="1"/>
</dbReference>
<accession>A0A5C5Z3Z6</accession>
<dbReference type="Gene3D" id="2.20.25.10">
    <property type="match status" value="1"/>
</dbReference>
<dbReference type="RefSeq" id="WP_146398133.1">
    <property type="nucleotide sequence ID" value="NZ_SJPJ01000001.1"/>
</dbReference>
<evidence type="ECO:0000313" key="2">
    <source>
        <dbReference type="Proteomes" id="UP000315010"/>
    </source>
</evidence>
<dbReference type="OrthoDB" id="9812205at2"/>
<reference evidence="1 2" key="1">
    <citation type="submission" date="2019-02" db="EMBL/GenBank/DDBJ databases">
        <title>Deep-cultivation of Planctomycetes and their phenomic and genomic characterization uncovers novel biology.</title>
        <authorList>
            <person name="Wiegand S."/>
            <person name="Jogler M."/>
            <person name="Boedeker C."/>
            <person name="Pinto D."/>
            <person name="Vollmers J."/>
            <person name="Rivas-Marin E."/>
            <person name="Kohn T."/>
            <person name="Peeters S.H."/>
            <person name="Heuer A."/>
            <person name="Rast P."/>
            <person name="Oberbeckmann S."/>
            <person name="Bunk B."/>
            <person name="Jeske O."/>
            <person name="Meyerdierks A."/>
            <person name="Storesund J.E."/>
            <person name="Kallscheuer N."/>
            <person name="Luecker S."/>
            <person name="Lage O.M."/>
            <person name="Pohl T."/>
            <person name="Merkel B.J."/>
            <person name="Hornburger P."/>
            <person name="Mueller R.-W."/>
            <person name="Bruemmer F."/>
            <person name="Labrenz M."/>
            <person name="Spormann A.M."/>
            <person name="Op Den Camp H."/>
            <person name="Overmann J."/>
            <person name="Amann R."/>
            <person name="Jetten M.S.M."/>
            <person name="Mascher T."/>
            <person name="Medema M.H."/>
            <person name="Devos D.P."/>
            <person name="Kaster A.-K."/>
            <person name="Ovreas L."/>
            <person name="Rohde M."/>
            <person name="Galperin M.Y."/>
            <person name="Jogler C."/>
        </authorList>
    </citation>
    <scope>NUCLEOTIDE SEQUENCE [LARGE SCALE GENOMIC DNA]</scope>
    <source>
        <strain evidence="1 2">CA13</strain>
    </source>
</reference>
<keyword evidence="2" id="KW-1185">Reference proteome</keyword>
<evidence type="ECO:0008006" key="3">
    <source>
        <dbReference type="Google" id="ProtNLM"/>
    </source>
</evidence>
<dbReference type="EMBL" id="SJPJ01000001">
    <property type="protein sequence ID" value="TWT81935.1"/>
    <property type="molecule type" value="Genomic_DNA"/>
</dbReference>
<dbReference type="Proteomes" id="UP000315010">
    <property type="component" value="Unassembled WGS sequence"/>
</dbReference>
<organism evidence="1 2">
    <name type="scientific">Novipirellula herctigrandis</name>
    <dbReference type="NCBI Taxonomy" id="2527986"/>
    <lineage>
        <taxon>Bacteria</taxon>
        <taxon>Pseudomonadati</taxon>
        <taxon>Planctomycetota</taxon>
        <taxon>Planctomycetia</taxon>
        <taxon>Pirellulales</taxon>
        <taxon>Pirellulaceae</taxon>
        <taxon>Novipirellula</taxon>
    </lineage>
</organism>
<proteinExistence type="predicted"/>
<protein>
    <recommendedName>
        <fullName evidence="3">Trm112 family protein</fullName>
    </recommendedName>
</protein>
<evidence type="ECO:0000313" key="1">
    <source>
        <dbReference type="EMBL" id="TWT81935.1"/>
    </source>
</evidence>
<dbReference type="AlphaFoldDB" id="A0A5C5Z3Z6"/>
<name>A0A5C5Z3Z6_9BACT</name>
<gene>
    <name evidence="1" type="ORF">CA13_33900</name>
</gene>
<sequence>MIAENLLAILRCPLNGKPLIMAESRLVQRVNIEIARGEARDREDLKVLRSIDAGLMVQGGSEIYPIRDGIACMVVDEAIVIGKEKASN</sequence>